<comment type="caution">
    <text evidence="2">The sequence shown here is derived from an EMBL/GenBank/DDBJ whole genome shotgun (WGS) entry which is preliminary data.</text>
</comment>
<evidence type="ECO:0000259" key="1">
    <source>
        <dbReference type="Pfam" id="PF24781"/>
    </source>
</evidence>
<feature type="domain" description="Fanconi anaemia group A protein helical" evidence="1">
    <location>
        <begin position="197"/>
        <end position="276"/>
    </location>
</feature>
<evidence type="ECO:0000313" key="2">
    <source>
        <dbReference type="EMBL" id="KAG2224356.1"/>
    </source>
</evidence>
<dbReference type="GO" id="GO:0043240">
    <property type="term" value="C:Fanconi anaemia nuclear complex"/>
    <property type="evidence" value="ECO:0007669"/>
    <property type="project" value="InterPro"/>
</dbReference>
<sequence>MFGLYMIICQRVAQACNIGEAANMLEKLNDAAVDIITNGFRDKERMSIILTMVQLLLLHTSEMLGLKYPKWFDQMFIDPNSTHINTTRMGQQFLLFLESLAICDTPTVLQMHGKALQGNRNLPVQRFISLVKTRLMELGLDQSLRTHPTSLHHPVQVSTSQYFDSVNRNTSATVTAALAYSNNSNGSNGHASGTPVQQENTVEVILTTFKETGLIPKSLLEDSIFRPLWFKVTFLPSLIQWQNSNKNELEMARDQLIQALRDRKRIPDEIYMKYLKNKK</sequence>
<dbReference type="AlphaFoldDB" id="A0A8H7SA22"/>
<evidence type="ECO:0000313" key="3">
    <source>
        <dbReference type="Proteomes" id="UP000646827"/>
    </source>
</evidence>
<reference evidence="2 3" key="1">
    <citation type="submission" date="2020-12" db="EMBL/GenBank/DDBJ databases">
        <title>Metabolic potential, ecology and presence of endohyphal bacteria is reflected in genomic diversity of Mucoromycotina.</title>
        <authorList>
            <person name="Muszewska A."/>
            <person name="Okrasinska A."/>
            <person name="Steczkiewicz K."/>
            <person name="Drgas O."/>
            <person name="Orlowska M."/>
            <person name="Perlinska-Lenart U."/>
            <person name="Aleksandrzak-Piekarczyk T."/>
            <person name="Szatraj K."/>
            <person name="Zielenkiewicz U."/>
            <person name="Pilsyk S."/>
            <person name="Malc E."/>
            <person name="Mieczkowski P."/>
            <person name="Kruszewska J.S."/>
            <person name="Biernat P."/>
            <person name="Pawlowska J."/>
        </authorList>
    </citation>
    <scope>NUCLEOTIDE SEQUENCE [LARGE SCALE GENOMIC DNA]</scope>
    <source>
        <strain evidence="2 3">CBS 142.35</strain>
    </source>
</reference>
<gene>
    <name evidence="2" type="ORF">INT45_006756</name>
</gene>
<dbReference type="PANTHER" id="PTHR12047">
    <property type="entry name" value="FANCONI ANEMIA GROUP A PROTEIN"/>
    <property type="match status" value="1"/>
</dbReference>
<dbReference type="PANTHER" id="PTHR12047:SF2">
    <property type="entry name" value="FANCONI ANEMIA GROUP A PROTEIN"/>
    <property type="match status" value="1"/>
</dbReference>
<accession>A0A8H7SA22</accession>
<proteinExistence type="predicted"/>
<dbReference type="OrthoDB" id="2287188at2759"/>
<dbReference type="GO" id="GO:0036297">
    <property type="term" value="P:interstrand cross-link repair"/>
    <property type="evidence" value="ECO:0007669"/>
    <property type="project" value="InterPro"/>
</dbReference>
<dbReference type="EMBL" id="JAEPRB010000044">
    <property type="protein sequence ID" value="KAG2224356.1"/>
    <property type="molecule type" value="Genomic_DNA"/>
</dbReference>
<dbReference type="InterPro" id="IPR003516">
    <property type="entry name" value="FANCA"/>
</dbReference>
<organism evidence="2 3">
    <name type="scientific">Circinella minor</name>
    <dbReference type="NCBI Taxonomy" id="1195481"/>
    <lineage>
        <taxon>Eukaryota</taxon>
        <taxon>Fungi</taxon>
        <taxon>Fungi incertae sedis</taxon>
        <taxon>Mucoromycota</taxon>
        <taxon>Mucoromycotina</taxon>
        <taxon>Mucoromycetes</taxon>
        <taxon>Mucorales</taxon>
        <taxon>Lichtheimiaceae</taxon>
        <taxon>Circinella</taxon>
    </lineage>
</organism>
<name>A0A8H7SA22_9FUNG</name>
<dbReference type="Pfam" id="PF24781">
    <property type="entry name" value="FANCA_helical"/>
    <property type="match status" value="1"/>
</dbReference>
<dbReference type="Proteomes" id="UP000646827">
    <property type="component" value="Unassembled WGS sequence"/>
</dbReference>
<keyword evidence="3" id="KW-1185">Reference proteome</keyword>
<protein>
    <recommendedName>
        <fullName evidence="1">Fanconi anaemia group A protein helical domain-containing protein</fullName>
    </recommendedName>
</protein>
<dbReference type="InterPro" id="IPR055386">
    <property type="entry name" value="FANCA_helical"/>
</dbReference>